<dbReference type="PANTHER" id="PTHR16189">
    <property type="entry name" value="TRANSMEMBRANE PROTEIN 104-RELATED"/>
    <property type="match status" value="1"/>
</dbReference>
<feature type="transmembrane region" description="Helical" evidence="5">
    <location>
        <begin position="265"/>
        <end position="286"/>
    </location>
</feature>
<evidence type="ECO:0000256" key="1">
    <source>
        <dbReference type="ARBA" id="ARBA00004370"/>
    </source>
</evidence>
<dbReference type="EMBL" id="MPUH01000131">
    <property type="protein sequence ID" value="OMJ89195.1"/>
    <property type="molecule type" value="Genomic_DNA"/>
</dbReference>
<feature type="transmembrane region" description="Helical" evidence="5">
    <location>
        <begin position="195"/>
        <end position="215"/>
    </location>
</feature>
<feature type="transmembrane region" description="Helical" evidence="5">
    <location>
        <begin position="227"/>
        <end position="245"/>
    </location>
</feature>
<evidence type="ECO:0000256" key="3">
    <source>
        <dbReference type="ARBA" id="ARBA00022989"/>
    </source>
</evidence>
<reference evidence="7 8" key="1">
    <citation type="submission" date="2016-11" db="EMBL/GenBank/DDBJ databases">
        <title>The macronuclear genome of Stentor coeruleus: a giant cell with tiny introns.</title>
        <authorList>
            <person name="Slabodnick M."/>
            <person name="Ruby J.G."/>
            <person name="Reiff S.B."/>
            <person name="Swart E.C."/>
            <person name="Gosai S."/>
            <person name="Prabakaran S."/>
            <person name="Witkowska E."/>
            <person name="Larue G.E."/>
            <person name="Fisher S."/>
            <person name="Freeman R.M."/>
            <person name="Gunawardena J."/>
            <person name="Chu W."/>
            <person name="Stover N.A."/>
            <person name="Gregory B.D."/>
            <person name="Nowacki M."/>
            <person name="Derisi J."/>
            <person name="Roy S.W."/>
            <person name="Marshall W.F."/>
            <person name="Sood P."/>
        </authorList>
    </citation>
    <scope>NUCLEOTIDE SEQUENCE [LARGE SCALE GENOMIC DNA]</scope>
    <source>
        <strain evidence="7">WM001</strain>
    </source>
</reference>
<protein>
    <recommendedName>
        <fullName evidence="6">Amino acid transporter transmembrane domain-containing protein</fullName>
    </recommendedName>
</protein>
<feature type="transmembrane region" description="Helical" evidence="5">
    <location>
        <begin position="466"/>
        <end position="491"/>
    </location>
</feature>
<feature type="transmembrane region" description="Helical" evidence="5">
    <location>
        <begin position="298"/>
        <end position="321"/>
    </location>
</feature>
<dbReference type="Proteomes" id="UP000187209">
    <property type="component" value="Unassembled WGS sequence"/>
</dbReference>
<accession>A0A1R2CJR4</accession>
<evidence type="ECO:0000256" key="2">
    <source>
        <dbReference type="ARBA" id="ARBA00022692"/>
    </source>
</evidence>
<keyword evidence="3 5" id="KW-1133">Transmembrane helix</keyword>
<feature type="domain" description="Amino acid transporter transmembrane" evidence="6">
    <location>
        <begin position="125"/>
        <end position="482"/>
    </location>
</feature>
<sequence length="492" mass="56067">MDKISNEIPETYSLSVAIIVSLNCFLVGSTLGIPWSFVQSGWAFSLIISLLVLAILYILAIMLLQVLSRMKILHHYSNKGYTIRPVPLKDLFTDKPQGNYIFMENEEEENQKLVIEENEIPKNYKYDFTILCKVLLGRNFEIVFICVLVTTFLVFAMSCTSGFAAAMVSTIPIGPFDTCDIYQESSFYENCRYKYIFYVFIFLLLTMFLSLFFHFYEHKNLQITTCFIRLFMIFLMIGTALSAYLQDKDIDSDNSADVSSKAFNLPGFGVTSAIMYFTIGGHIIIPDLIQPLKNKEKNVIPMITFVLIISWILCITFGLTLSLTVSDIEPQITLNWKNYSNGENPSDREWWAYIVDVVISIFPAIDILSQIFISVTNISDNIIAVTYKDLKTFDVDKSLVFKIRIVIILISTIIPMIFFDLGFLLAITGNLIITFNIFTINPAALASLTLVPQKCPYDNFISKKSFIIVFFIITSAFIVVQWTSFFIFAFAS</sequence>
<dbReference type="InterPro" id="IPR013057">
    <property type="entry name" value="AA_transpt_TM"/>
</dbReference>
<dbReference type="OrthoDB" id="294541at2759"/>
<feature type="transmembrane region" description="Helical" evidence="5">
    <location>
        <begin position="142"/>
        <end position="168"/>
    </location>
</feature>
<dbReference type="GO" id="GO:0016020">
    <property type="term" value="C:membrane"/>
    <property type="evidence" value="ECO:0007669"/>
    <property type="project" value="UniProtKB-SubCell"/>
</dbReference>
<feature type="transmembrane region" description="Helical" evidence="5">
    <location>
        <begin position="424"/>
        <end position="445"/>
    </location>
</feature>
<keyword evidence="8" id="KW-1185">Reference proteome</keyword>
<proteinExistence type="predicted"/>
<feature type="transmembrane region" description="Helical" evidence="5">
    <location>
        <begin position="41"/>
        <end position="64"/>
    </location>
</feature>
<comment type="subcellular location">
    <subcellularLocation>
        <location evidence="1">Membrane</location>
    </subcellularLocation>
</comment>
<evidence type="ECO:0000259" key="6">
    <source>
        <dbReference type="Pfam" id="PF01490"/>
    </source>
</evidence>
<evidence type="ECO:0000256" key="5">
    <source>
        <dbReference type="SAM" id="Phobius"/>
    </source>
</evidence>
<feature type="transmembrane region" description="Helical" evidence="5">
    <location>
        <begin position="399"/>
        <end position="418"/>
    </location>
</feature>
<feature type="transmembrane region" description="Helical" evidence="5">
    <location>
        <begin position="12"/>
        <end position="35"/>
    </location>
</feature>
<dbReference type="Pfam" id="PF01490">
    <property type="entry name" value="Aa_trans"/>
    <property type="match status" value="1"/>
</dbReference>
<gene>
    <name evidence="7" type="ORF">SteCoe_8669</name>
</gene>
<evidence type="ECO:0000313" key="8">
    <source>
        <dbReference type="Proteomes" id="UP000187209"/>
    </source>
</evidence>
<feature type="transmembrane region" description="Helical" evidence="5">
    <location>
        <begin position="350"/>
        <end position="378"/>
    </location>
</feature>
<comment type="caution">
    <text evidence="7">The sequence shown here is derived from an EMBL/GenBank/DDBJ whole genome shotgun (WGS) entry which is preliminary data.</text>
</comment>
<evidence type="ECO:0000313" key="7">
    <source>
        <dbReference type="EMBL" id="OMJ89195.1"/>
    </source>
</evidence>
<organism evidence="7 8">
    <name type="scientific">Stentor coeruleus</name>
    <dbReference type="NCBI Taxonomy" id="5963"/>
    <lineage>
        <taxon>Eukaryota</taxon>
        <taxon>Sar</taxon>
        <taxon>Alveolata</taxon>
        <taxon>Ciliophora</taxon>
        <taxon>Postciliodesmatophora</taxon>
        <taxon>Heterotrichea</taxon>
        <taxon>Heterotrichida</taxon>
        <taxon>Stentoridae</taxon>
        <taxon>Stentor</taxon>
    </lineage>
</organism>
<name>A0A1R2CJR4_9CILI</name>
<keyword evidence="4 5" id="KW-0472">Membrane</keyword>
<dbReference type="AlphaFoldDB" id="A0A1R2CJR4"/>
<evidence type="ECO:0000256" key="4">
    <source>
        <dbReference type="ARBA" id="ARBA00023136"/>
    </source>
</evidence>
<keyword evidence="2 5" id="KW-0812">Transmembrane</keyword>